<dbReference type="InterPro" id="IPR052969">
    <property type="entry name" value="Thr-specific_kinase-like"/>
</dbReference>
<evidence type="ECO:0000259" key="11">
    <source>
        <dbReference type="PROSITE" id="PS50089"/>
    </source>
</evidence>
<evidence type="ECO:0000259" key="12">
    <source>
        <dbReference type="PROSITE" id="PS51873"/>
    </source>
</evidence>
<dbReference type="InterPro" id="IPR054694">
    <property type="entry name" value="Parkin-like_IBR"/>
</dbReference>
<dbReference type="GO" id="GO:0005737">
    <property type="term" value="C:cytoplasm"/>
    <property type="evidence" value="ECO:0007669"/>
    <property type="project" value="TreeGrafter"/>
</dbReference>
<evidence type="ECO:0000256" key="6">
    <source>
        <dbReference type="ARBA" id="ARBA00022737"/>
    </source>
</evidence>
<comment type="catalytic activity">
    <reaction evidence="1">
        <text>[E2 ubiquitin-conjugating enzyme]-S-ubiquitinyl-L-cysteine + [acceptor protein]-L-lysine = [E2 ubiquitin-conjugating enzyme]-L-cysteine + [acceptor protein]-N(6)-ubiquitinyl-L-lysine.</text>
        <dbReference type="EC" id="2.3.2.31"/>
    </reaction>
</comment>
<protein>
    <recommendedName>
        <fullName evidence="3">RBR-type E3 ubiquitin transferase</fullName>
        <ecNumber evidence="3">2.3.2.31</ecNumber>
    </recommendedName>
</protein>
<dbReference type="OrthoDB" id="10009520at2759"/>
<gene>
    <name evidence="13" type="ORF">ASPWEDRAFT_104603</name>
</gene>
<keyword evidence="5" id="KW-0479">Metal-binding</keyword>
<feature type="domain" description="RING-type" evidence="12">
    <location>
        <begin position="857"/>
        <end position="1077"/>
    </location>
</feature>
<comment type="pathway">
    <text evidence="2">Protein modification; protein ubiquitination.</text>
</comment>
<evidence type="ECO:0000256" key="8">
    <source>
        <dbReference type="ARBA" id="ARBA00022786"/>
    </source>
</evidence>
<dbReference type="InterPro" id="IPR044066">
    <property type="entry name" value="TRIAD_supradom"/>
</dbReference>
<evidence type="ECO:0000256" key="1">
    <source>
        <dbReference type="ARBA" id="ARBA00001798"/>
    </source>
</evidence>
<dbReference type="SUPFAM" id="SSF53300">
    <property type="entry name" value="vWA-like"/>
    <property type="match status" value="1"/>
</dbReference>
<dbReference type="Proteomes" id="UP000184383">
    <property type="component" value="Unassembled WGS sequence"/>
</dbReference>
<evidence type="ECO:0000256" key="5">
    <source>
        <dbReference type="ARBA" id="ARBA00022723"/>
    </source>
</evidence>
<dbReference type="EMBL" id="KV878210">
    <property type="protein sequence ID" value="OJJ38132.1"/>
    <property type="molecule type" value="Genomic_DNA"/>
</dbReference>
<dbReference type="AlphaFoldDB" id="A0A1L9RT73"/>
<accession>A0A1L9RT73</accession>
<keyword evidence="9" id="KW-0862">Zinc</keyword>
<dbReference type="VEuPathDB" id="FungiDB:ASPWEDRAFT_104603"/>
<dbReference type="PANTHER" id="PTHR47763">
    <property type="entry name" value="ALPHA-PROTEIN KINASE VWKA"/>
    <property type="match status" value="1"/>
</dbReference>
<evidence type="ECO:0000313" key="14">
    <source>
        <dbReference type="Proteomes" id="UP000184383"/>
    </source>
</evidence>
<name>A0A1L9RT73_ASPWE</name>
<evidence type="ECO:0000256" key="4">
    <source>
        <dbReference type="ARBA" id="ARBA00022679"/>
    </source>
</evidence>
<dbReference type="Gene3D" id="1.20.120.1750">
    <property type="match status" value="1"/>
</dbReference>
<dbReference type="GO" id="GO:0008270">
    <property type="term" value="F:zinc ion binding"/>
    <property type="evidence" value="ECO:0007669"/>
    <property type="project" value="UniProtKB-KW"/>
</dbReference>
<dbReference type="RefSeq" id="XP_040691808.1">
    <property type="nucleotide sequence ID" value="XM_040827664.1"/>
</dbReference>
<keyword evidence="4" id="KW-0808">Transferase</keyword>
<dbReference type="EC" id="2.3.2.31" evidence="3"/>
<dbReference type="Pfam" id="PF22605">
    <property type="entry name" value="IBR_2"/>
    <property type="match status" value="1"/>
</dbReference>
<proteinExistence type="predicted"/>
<dbReference type="GO" id="GO:0004674">
    <property type="term" value="F:protein serine/threonine kinase activity"/>
    <property type="evidence" value="ECO:0007669"/>
    <property type="project" value="TreeGrafter"/>
</dbReference>
<dbReference type="Gene3D" id="3.40.50.410">
    <property type="entry name" value="von Willebrand factor, type A domain"/>
    <property type="match status" value="1"/>
</dbReference>
<evidence type="ECO:0000256" key="10">
    <source>
        <dbReference type="PROSITE-ProRule" id="PRU00175"/>
    </source>
</evidence>
<dbReference type="PROSITE" id="PS51873">
    <property type="entry name" value="TRIAD"/>
    <property type="match status" value="1"/>
</dbReference>
<sequence>MEEYDLLIIADATASMMSYLESLNTSLPQIISISALTGCFSRIGLLGYRDYSDESLLEWSGWLNQNQHNPSQQQPDLVANARGLKPYGGGDYPEAVKTALAKACEVMRSDAKTVILLYTDAPPHTKISSGWNAFREKIELLESDSYGGFGPAFADWVSASHALRSGEKQAQVFTILESSMSKKYAAYYNFLSALTGGSCLSLHNSCPEAISKVTVDLLLAWMGVEKAPVLGDKKVQALPTELSRYISGHGIKQVRDERDQTGRRFFPGNESVACVNNITRTEMTADIMKKHLPKKSTPVPDFAKRWYTDAEYKETAVTHLMDMFHHDVRAIALNPVFGSLWRAVCSDRNYPRRDEIVTAFDQHIDKISDSKDKADMKAWLEESYEHTAEVLSIIDNVPEAERFPCVFLDPTLNFSQSNADSNNDESSLSELTRAELLEIGRSCNPSILRRLGRILTRLIFVNSANEMPQHIAMASSAQVTRIPLALAAEKHNRQFWKVLFHTIVPGTRLSSRPAALVAALSLRLGMTPLADAAEQEMLSFKDKWNDVEIPENWTVGCLALLLDANEAHRKQRGQDVVAEKPTSLLRSSDSKLFEQLIAFKMLELNLDTPLTARIPWTPNKAISNIGPLVTCRSCRFPRSVTIMGNSGKCGICLATDHASSEDKENHKRVRVSQDVTTVSEATWVECSDTSCRAQYVLYNIDRLKVRAKCHYCRTQSQIADAKQNKNLAPVVECKQCFNRMIWPKAYRPSSFVESEFVCPPCVSGRDPTTEIEMTARKISAENTLSWLIRDIQNPDIAPFTNRSLFQTVSTMGSDNFLSRIKLFPDCKTPLSHKRKPICNSAELISTLQEVVATRRTTQVDCSLCFSRFRPGSLHPACGRRGCLQNICTSCLAGWYGLNAPGKIINTAALACPFCRRLPTARTLSKYGMGIHAVKDLGNAVRDKGTWIYAWCQGCSTAKQYMERSCARGTPPENTNWTDEECVEERERLELERELQRLEQEATHQYRKKVEAAEARRLEKIKPCPRCGTMTEKTMGCGHIRCPVEKCGVDWCYFCGKQFGQARIYEHMRYEHGGIFDDDDGLIDD</sequence>
<feature type="domain" description="RING-type" evidence="11">
    <location>
        <begin position="861"/>
        <end position="915"/>
    </location>
</feature>
<dbReference type="InterPro" id="IPR001841">
    <property type="entry name" value="Znf_RING"/>
</dbReference>
<evidence type="ECO:0000256" key="7">
    <source>
        <dbReference type="ARBA" id="ARBA00022771"/>
    </source>
</evidence>
<organism evidence="13 14">
    <name type="scientific">Aspergillus wentii DTO 134E9</name>
    <dbReference type="NCBI Taxonomy" id="1073089"/>
    <lineage>
        <taxon>Eukaryota</taxon>
        <taxon>Fungi</taxon>
        <taxon>Dikarya</taxon>
        <taxon>Ascomycota</taxon>
        <taxon>Pezizomycotina</taxon>
        <taxon>Eurotiomycetes</taxon>
        <taxon>Eurotiomycetidae</taxon>
        <taxon>Eurotiales</taxon>
        <taxon>Aspergillaceae</taxon>
        <taxon>Aspergillus</taxon>
        <taxon>Aspergillus subgen. Cremei</taxon>
    </lineage>
</organism>
<keyword evidence="8" id="KW-0833">Ubl conjugation pathway</keyword>
<dbReference type="SUPFAM" id="SSF57850">
    <property type="entry name" value="RING/U-box"/>
    <property type="match status" value="1"/>
</dbReference>
<reference evidence="14" key="1">
    <citation type="journal article" date="2017" name="Genome Biol.">
        <title>Comparative genomics reveals high biological diversity and specific adaptations in the industrially and medically important fungal genus Aspergillus.</title>
        <authorList>
            <person name="de Vries R.P."/>
            <person name="Riley R."/>
            <person name="Wiebenga A."/>
            <person name="Aguilar-Osorio G."/>
            <person name="Amillis S."/>
            <person name="Uchima C.A."/>
            <person name="Anderluh G."/>
            <person name="Asadollahi M."/>
            <person name="Askin M."/>
            <person name="Barry K."/>
            <person name="Battaglia E."/>
            <person name="Bayram O."/>
            <person name="Benocci T."/>
            <person name="Braus-Stromeyer S.A."/>
            <person name="Caldana C."/>
            <person name="Canovas D."/>
            <person name="Cerqueira G.C."/>
            <person name="Chen F."/>
            <person name="Chen W."/>
            <person name="Choi C."/>
            <person name="Clum A."/>
            <person name="Dos Santos R.A."/>
            <person name="Damasio A.R."/>
            <person name="Diallinas G."/>
            <person name="Emri T."/>
            <person name="Fekete E."/>
            <person name="Flipphi M."/>
            <person name="Freyberg S."/>
            <person name="Gallo A."/>
            <person name="Gournas C."/>
            <person name="Habgood R."/>
            <person name="Hainaut M."/>
            <person name="Harispe M.L."/>
            <person name="Henrissat B."/>
            <person name="Hilden K.S."/>
            <person name="Hope R."/>
            <person name="Hossain A."/>
            <person name="Karabika E."/>
            <person name="Karaffa L."/>
            <person name="Karanyi Z."/>
            <person name="Krasevec N."/>
            <person name="Kuo A."/>
            <person name="Kusch H."/>
            <person name="LaButti K."/>
            <person name="Lagendijk E.L."/>
            <person name="Lapidus A."/>
            <person name="Levasseur A."/>
            <person name="Lindquist E."/>
            <person name="Lipzen A."/>
            <person name="Logrieco A.F."/>
            <person name="MacCabe A."/>
            <person name="Maekelae M.R."/>
            <person name="Malavazi I."/>
            <person name="Melin P."/>
            <person name="Meyer V."/>
            <person name="Mielnichuk N."/>
            <person name="Miskei M."/>
            <person name="Molnar A.P."/>
            <person name="Mule G."/>
            <person name="Ngan C.Y."/>
            <person name="Orejas M."/>
            <person name="Orosz E."/>
            <person name="Ouedraogo J.P."/>
            <person name="Overkamp K.M."/>
            <person name="Park H.-S."/>
            <person name="Perrone G."/>
            <person name="Piumi F."/>
            <person name="Punt P.J."/>
            <person name="Ram A.F."/>
            <person name="Ramon A."/>
            <person name="Rauscher S."/>
            <person name="Record E."/>
            <person name="Riano-Pachon D.M."/>
            <person name="Robert V."/>
            <person name="Roehrig J."/>
            <person name="Ruller R."/>
            <person name="Salamov A."/>
            <person name="Salih N.S."/>
            <person name="Samson R.A."/>
            <person name="Sandor E."/>
            <person name="Sanguinetti M."/>
            <person name="Schuetze T."/>
            <person name="Sepcic K."/>
            <person name="Shelest E."/>
            <person name="Sherlock G."/>
            <person name="Sophianopoulou V."/>
            <person name="Squina F.M."/>
            <person name="Sun H."/>
            <person name="Susca A."/>
            <person name="Todd R.B."/>
            <person name="Tsang A."/>
            <person name="Unkles S.E."/>
            <person name="van de Wiele N."/>
            <person name="van Rossen-Uffink D."/>
            <person name="Oliveira J.V."/>
            <person name="Vesth T.C."/>
            <person name="Visser J."/>
            <person name="Yu J.-H."/>
            <person name="Zhou M."/>
            <person name="Andersen M.R."/>
            <person name="Archer D.B."/>
            <person name="Baker S.E."/>
            <person name="Benoit I."/>
            <person name="Brakhage A.A."/>
            <person name="Braus G.H."/>
            <person name="Fischer R."/>
            <person name="Frisvad J.C."/>
            <person name="Goldman G.H."/>
            <person name="Houbraken J."/>
            <person name="Oakley B."/>
            <person name="Pocsi I."/>
            <person name="Scazzocchio C."/>
            <person name="Seiboth B."/>
            <person name="vanKuyk P.A."/>
            <person name="Wortman J."/>
            <person name="Dyer P.S."/>
            <person name="Grigoriev I.V."/>
        </authorList>
    </citation>
    <scope>NUCLEOTIDE SEQUENCE [LARGE SCALE GENOMIC DNA]</scope>
    <source>
        <strain evidence="14">DTO 134E9</strain>
    </source>
</reference>
<evidence type="ECO:0000256" key="9">
    <source>
        <dbReference type="ARBA" id="ARBA00022833"/>
    </source>
</evidence>
<dbReference type="PANTHER" id="PTHR47763:SF1">
    <property type="entry name" value="DUF659 DOMAIN-CONTAINING PROTEIN"/>
    <property type="match status" value="1"/>
</dbReference>
<keyword evidence="6" id="KW-0677">Repeat</keyword>
<keyword evidence="14" id="KW-1185">Reference proteome</keyword>
<dbReference type="PROSITE" id="PS50089">
    <property type="entry name" value="ZF_RING_2"/>
    <property type="match status" value="1"/>
</dbReference>
<evidence type="ECO:0000313" key="13">
    <source>
        <dbReference type="EMBL" id="OJJ38132.1"/>
    </source>
</evidence>
<keyword evidence="7 10" id="KW-0863">Zinc-finger</keyword>
<dbReference type="GO" id="GO:0061630">
    <property type="term" value="F:ubiquitin protein ligase activity"/>
    <property type="evidence" value="ECO:0007669"/>
    <property type="project" value="UniProtKB-EC"/>
</dbReference>
<dbReference type="InterPro" id="IPR036465">
    <property type="entry name" value="vWFA_dom_sf"/>
</dbReference>
<dbReference type="GeneID" id="63743512"/>
<dbReference type="STRING" id="1073089.A0A1L9RT73"/>
<evidence type="ECO:0000256" key="3">
    <source>
        <dbReference type="ARBA" id="ARBA00012251"/>
    </source>
</evidence>
<evidence type="ECO:0000256" key="2">
    <source>
        <dbReference type="ARBA" id="ARBA00004906"/>
    </source>
</evidence>